<evidence type="ECO:0000256" key="5">
    <source>
        <dbReference type="SAM" id="Phobius"/>
    </source>
</evidence>
<evidence type="ECO:0000256" key="3">
    <source>
        <dbReference type="ARBA" id="ARBA00022989"/>
    </source>
</evidence>
<dbReference type="Proteomes" id="UP000223606">
    <property type="component" value="Chromosome 1"/>
</dbReference>
<feature type="transmembrane region" description="Helical" evidence="5">
    <location>
        <begin position="181"/>
        <end position="210"/>
    </location>
</feature>
<reference evidence="7" key="1">
    <citation type="submission" date="2017-09" db="EMBL/GenBank/DDBJ databases">
        <title>Genome sequence of Nannocystis excedens DSM 71.</title>
        <authorList>
            <person name="Blom J."/>
        </authorList>
    </citation>
    <scope>NUCLEOTIDE SEQUENCE [LARGE SCALE GENOMIC DNA]</scope>
    <source>
        <strain evidence="7">type strain: E19</strain>
    </source>
</reference>
<feature type="transmembrane region" description="Helical" evidence="5">
    <location>
        <begin position="60"/>
        <end position="86"/>
    </location>
</feature>
<dbReference type="Pfam" id="PF07264">
    <property type="entry name" value="EI24"/>
    <property type="match status" value="1"/>
</dbReference>
<keyword evidence="4 5" id="KW-0472">Membrane</keyword>
<dbReference type="AlphaFoldDB" id="A0A2C9DDQ4"/>
<feature type="transmembrane region" description="Helical" evidence="5">
    <location>
        <begin position="119"/>
        <end position="147"/>
    </location>
</feature>
<evidence type="ECO:0000313" key="6">
    <source>
        <dbReference type="EMBL" id="SON58396.1"/>
    </source>
</evidence>
<evidence type="ECO:0000256" key="1">
    <source>
        <dbReference type="ARBA" id="ARBA00004141"/>
    </source>
</evidence>
<evidence type="ECO:0000313" key="7">
    <source>
        <dbReference type="Proteomes" id="UP000223606"/>
    </source>
</evidence>
<dbReference type="OrthoDB" id="5421146at2"/>
<organism evidence="6 7">
    <name type="scientific">Hartmannibacter diazotrophicus</name>
    <dbReference type="NCBI Taxonomy" id="1482074"/>
    <lineage>
        <taxon>Bacteria</taxon>
        <taxon>Pseudomonadati</taxon>
        <taxon>Pseudomonadota</taxon>
        <taxon>Alphaproteobacteria</taxon>
        <taxon>Hyphomicrobiales</taxon>
        <taxon>Pleomorphomonadaceae</taxon>
        <taxon>Hartmannibacter</taxon>
    </lineage>
</organism>
<evidence type="ECO:0000256" key="2">
    <source>
        <dbReference type="ARBA" id="ARBA00022692"/>
    </source>
</evidence>
<keyword evidence="7" id="KW-1185">Reference proteome</keyword>
<comment type="subcellular location">
    <subcellularLocation>
        <location evidence="1">Membrane</location>
        <topology evidence="1">Multi-pass membrane protein</topology>
    </subcellularLocation>
</comment>
<dbReference type="NCBIfam" id="NF009407">
    <property type="entry name" value="PRK12768.1"/>
    <property type="match status" value="1"/>
</dbReference>
<proteinExistence type="predicted"/>
<protein>
    <submittedName>
        <fullName evidence="6">Sulfate transporter CysZ</fullName>
    </submittedName>
</protein>
<dbReference type="RefSeq" id="WP_099559145.1">
    <property type="nucleotide sequence ID" value="NZ_LT960614.1"/>
</dbReference>
<name>A0A2C9DDQ4_9HYPH</name>
<accession>A0A2C9DDQ4</accession>
<dbReference type="EMBL" id="LT960614">
    <property type="protein sequence ID" value="SON58396.1"/>
    <property type="molecule type" value="Genomic_DNA"/>
</dbReference>
<keyword evidence="3 5" id="KW-1133">Transmembrane helix</keyword>
<evidence type="ECO:0000256" key="4">
    <source>
        <dbReference type="ARBA" id="ARBA00023136"/>
    </source>
</evidence>
<keyword evidence="2 5" id="KW-0812">Transmembrane</keyword>
<gene>
    <name evidence="6" type="primary">cysZ</name>
    <name evidence="6" type="ORF">HDIA_4855</name>
</gene>
<feature type="transmembrane region" description="Helical" evidence="5">
    <location>
        <begin position="20"/>
        <end position="40"/>
    </location>
</feature>
<dbReference type="InterPro" id="IPR059112">
    <property type="entry name" value="CysZ/EI24"/>
</dbReference>
<sequence length="231" mass="25313">MIQSATLAFRQIVSPPFRTVLWRSLGLTLAMLAAAWSVLYGTFHYFVVIPYDWLQTLVDIITGLGIVVGLGFLIAPVASMFAGLFLDDIAEAVESTYYPLDAPGRAVPIGEAVMSAVRFTAIVIVVNLFVFLLVLLPGINLFAFFLANGYLLGREYFEQAAGRFHSRDSVKALREQHGGTIFLAGLVIAGVLAIPFVNLLTPLFATAFMVHMHKRLTGRRPVAQKDIEVLP</sequence>
<dbReference type="KEGG" id="hdi:HDIA_4855"/>